<evidence type="ECO:0000256" key="10">
    <source>
        <dbReference type="ARBA" id="ARBA00023242"/>
    </source>
</evidence>
<feature type="region of interest" description="Disordered" evidence="14">
    <location>
        <begin position="718"/>
        <end position="926"/>
    </location>
</feature>
<feature type="compositionally biased region" description="Polar residues" evidence="14">
    <location>
        <begin position="623"/>
        <end position="635"/>
    </location>
</feature>
<organism evidence="18 19">
    <name type="scientific">Lichtheimia corymbifera JMRC:FSU:9682</name>
    <dbReference type="NCBI Taxonomy" id="1263082"/>
    <lineage>
        <taxon>Eukaryota</taxon>
        <taxon>Fungi</taxon>
        <taxon>Fungi incertae sedis</taxon>
        <taxon>Mucoromycota</taxon>
        <taxon>Mucoromycotina</taxon>
        <taxon>Mucoromycetes</taxon>
        <taxon>Mucorales</taxon>
        <taxon>Lichtheimiaceae</taxon>
        <taxon>Lichtheimia</taxon>
    </lineage>
</organism>
<evidence type="ECO:0000256" key="2">
    <source>
        <dbReference type="ARBA" id="ARBA00006956"/>
    </source>
</evidence>
<dbReference type="Proteomes" id="UP000027586">
    <property type="component" value="Unassembled WGS sequence"/>
</dbReference>
<dbReference type="InterPro" id="IPR041975">
    <property type="entry name" value="KOW_Spt5_2"/>
</dbReference>
<dbReference type="Pfam" id="PF23291">
    <property type="entry name" value="KOW4_SPT5"/>
    <property type="match status" value="1"/>
</dbReference>
<dbReference type="SMART" id="SM01104">
    <property type="entry name" value="CTD"/>
    <property type="match status" value="1"/>
</dbReference>
<dbReference type="STRING" id="1263082.A0A068S627"/>
<comment type="caution">
    <text evidence="18">The sequence shown here is derived from an EMBL/GenBank/DDBJ whole genome shotgun (WGS) entry which is preliminary data.</text>
</comment>
<dbReference type="InterPro" id="IPR057936">
    <property type="entry name" value="KOWx_Spt5"/>
</dbReference>
<feature type="compositionally biased region" description="Polar residues" evidence="14">
    <location>
        <begin position="777"/>
        <end position="792"/>
    </location>
</feature>
<feature type="domain" description="KOW" evidence="16">
    <location>
        <begin position="1038"/>
        <end position="1065"/>
    </location>
</feature>
<evidence type="ECO:0000259" key="15">
    <source>
        <dbReference type="SMART" id="SM00738"/>
    </source>
</evidence>
<dbReference type="InterPro" id="IPR014722">
    <property type="entry name" value="Rib_uL2_dom2"/>
</dbReference>
<feature type="domain" description="KOW" evidence="16">
    <location>
        <begin position="443"/>
        <end position="470"/>
    </location>
</feature>
<evidence type="ECO:0000259" key="17">
    <source>
        <dbReference type="SMART" id="SM01104"/>
    </source>
</evidence>
<dbReference type="InterPro" id="IPR006645">
    <property type="entry name" value="NGN-like_dom"/>
</dbReference>
<name>A0A068S627_9FUNG</name>
<evidence type="ECO:0000256" key="7">
    <source>
        <dbReference type="ARBA" id="ARBA00023015"/>
    </source>
</evidence>
<dbReference type="GO" id="GO:0006357">
    <property type="term" value="P:regulation of transcription by RNA polymerase II"/>
    <property type="evidence" value="ECO:0007669"/>
    <property type="project" value="InterPro"/>
</dbReference>
<keyword evidence="19" id="KW-1185">Reference proteome</keyword>
<feature type="compositionally biased region" description="Acidic residues" evidence="14">
    <location>
        <begin position="1"/>
        <end position="34"/>
    </location>
</feature>
<dbReference type="InterPro" id="IPR005824">
    <property type="entry name" value="KOW"/>
</dbReference>
<dbReference type="InterPro" id="IPR036735">
    <property type="entry name" value="NGN_dom_sf"/>
</dbReference>
<dbReference type="InterPro" id="IPR039385">
    <property type="entry name" value="NGN_Euk"/>
</dbReference>
<keyword evidence="18" id="KW-0648">Protein biosynthesis</keyword>
<evidence type="ECO:0000256" key="11">
    <source>
        <dbReference type="ARBA" id="ARBA00024691"/>
    </source>
</evidence>
<keyword evidence="8" id="KW-0010">Activator</keyword>
<dbReference type="VEuPathDB" id="FungiDB:LCOR_08365.1"/>
<feature type="domain" description="KOW" evidence="16">
    <location>
        <begin position="391"/>
        <end position="418"/>
    </location>
</feature>
<evidence type="ECO:0000256" key="1">
    <source>
        <dbReference type="ARBA" id="ARBA00004123"/>
    </source>
</evidence>
<feature type="domain" description="NusG-like N-terminal" evidence="15">
    <location>
        <begin position="145"/>
        <end position="235"/>
    </location>
</feature>
<dbReference type="CDD" id="cd06085">
    <property type="entry name" value="KOW_Spt5_5"/>
    <property type="match status" value="1"/>
</dbReference>
<dbReference type="InterPro" id="IPR024945">
    <property type="entry name" value="Spt5_C_dom"/>
</dbReference>
<keyword evidence="5" id="KW-0597">Phosphoprotein</keyword>
<dbReference type="PANTHER" id="PTHR11125">
    <property type="entry name" value="SUPPRESSOR OF TY 5"/>
    <property type="match status" value="1"/>
</dbReference>
<dbReference type="Pfam" id="PF23290">
    <property type="entry name" value="KOW5_SPT5"/>
    <property type="match status" value="1"/>
</dbReference>
<dbReference type="Gene3D" id="2.30.30.30">
    <property type="match status" value="3"/>
</dbReference>
<dbReference type="Pfam" id="PF11942">
    <property type="entry name" value="Spt5_N"/>
    <property type="match status" value="1"/>
</dbReference>
<dbReference type="AlphaFoldDB" id="A0A068S627"/>
<evidence type="ECO:0000256" key="9">
    <source>
        <dbReference type="ARBA" id="ARBA00023163"/>
    </source>
</evidence>
<feature type="compositionally biased region" description="Low complexity" evidence="14">
    <location>
        <begin position="869"/>
        <end position="886"/>
    </location>
</feature>
<dbReference type="GO" id="GO:0006368">
    <property type="term" value="P:transcription elongation by RNA polymerase II"/>
    <property type="evidence" value="ECO:0007669"/>
    <property type="project" value="TreeGrafter"/>
</dbReference>
<dbReference type="FunFam" id="2.30.30.30:FF:000018">
    <property type="entry name" value="Transcription elongation factor SPT5"/>
    <property type="match status" value="1"/>
</dbReference>
<feature type="domain" description="KOW" evidence="16">
    <location>
        <begin position="663"/>
        <end position="690"/>
    </location>
</feature>
<comment type="similarity">
    <text evidence="2 13">Belongs to the SPT5 family.</text>
</comment>
<dbReference type="GO" id="GO:0000785">
    <property type="term" value="C:chromatin"/>
    <property type="evidence" value="ECO:0007669"/>
    <property type="project" value="UniProtKB-ARBA"/>
</dbReference>
<dbReference type="PIRSF" id="PIRSF036945">
    <property type="entry name" value="Spt5"/>
    <property type="match status" value="1"/>
</dbReference>
<dbReference type="GO" id="GO:0003729">
    <property type="term" value="F:mRNA binding"/>
    <property type="evidence" value="ECO:0007669"/>
    <property type="project" value="TreeGrafter"/>
</dbReference>
<dbReference type="GO" id="GO:0032784">
    <property type="term" value="P:regulation of DNA-templated transcription elongation"/>
    <property type="evidence" value="ECO:0007669"/>
    <property type="project" value="InterPro"/>
</dbReference>
<evidence type="ECO:0000259" key="16">
    <source>
        <dbReference type="SMART" id="SM00739"/>
    </source>
</evidence>
<sequence>MKRQDEYEDDVPFDEEDEDEDFEDEEDEDEEEEAVCINGERPRKRAANPFIDEMALVDEDEEEEEEEEEYGREDGFIDEEPEEIPSEAAMQRRHLDLDRRRREMEGMDDEQVAAFYAQKYGGRRAQAFKSSEEIPQQLLLPSVTDPNLWVVKCKPGKERDIVLGIMKRYFDRQYSDQPLETFSAFARESLKGYIYIEARRLAHVQQAIANIPNIFQTTLQLVPIKDMVDSINIPKKETDIPVGGWVRVKRGVYTGDLGKVLEVSDSQDTAVIKLIPRLALEPQEEEIERKRKKGSSATRPPPRFFNPERLSKRHIASLQKKGPYWVLGTDSFRDGYLEKNMKVSSLQIEDVSPSLEEITRFIGDSGGDGDRALDLSAASLQSVNDAQATSLLQTGDTVEVIEGDMIHSVGTIDNVSDSSVVVSLNFGGYAKQVTLPAKQVRKKFNAGDHVKVIHGQRKDESGMIVKVDGNVVTMLSDISMDEVQVFAKDLREAADVTLGKTVMGNYELHDLVQIDFHTVGVIIKVNKNSVKVLTQNGDVRTLEPHLITSKLDSKRAIATDANGNSITAGATVMEARGERRTCTILHVYRHLVFLHSRENMVDYGVWISPTRSVISVAAKERPNISQQKRTQQPNGPNFRGGFDGRGRGRGGRGGFFGGRGGRDHLVSKTVRITQGPHKGYIGIVKDSTDTMARVELHTNCKVVNVDKTKLVLVDGNGGTLGPVVSDTRGASDFAAPRPMATPKRYGDGAMTPRHYSDGSRTPRHLASGAQTPAWGMNNRTPNPYSSDNSRSSAWDAGAKTPNPYASSSYADGSKTPAWDSGSKTPSWKAETPRWSSSGGRTPGYNDYGNKSPTWSSRYDDRETAPTPAPHTLAPSTPAASSNNVAPSPAPYPQTPGANYPQTPYDSAPTPYDGAPTPGVNLAPATPAAVNAPTPAAHMLSAPTPGGYIPSTPAGTVQPQTPFVPAGGDYGTVDDQNEDSDDWPIEDIEVKLTSSHGSGQKGQLASIISVDHNGRTCTVRMNEGGAQEHIPFTKMEPVRPSKRDPVKVLLGQHRGGIGALIGVDGQDGILRLRGQGPAFKFVSINAVGKYTGDEALDGNH</sequence>
<comment type="function">
    <text evidence="11 13">The SPT4-SPT5 complex mediates both activation and inhibition of transcription elongation, and plays a role in pre-mRNA processing. This complex seems to be important for the stability of the RNA polymerase II elongation machinery on the chromatin template but not for the inherent ability of this machinery to translocate down the gene.</text>
</comment>
<dbReference type="InterPro" id="IPR041977">
    <property type="entry name" value="KOW_Spt5_4"/>
</dbReference>
<keyword evidence="6" id="KW-0677">Repeat</keyword>
<dbReference type="Pfam" id="PF03439">
    <property type="entry name" value="Spt5-NGN"/>
    <property type="match status" value="1"/>
</dbReference>
<feature type="compositionally biased region" description="Acidic residues" evidence="14">
    <location>
        <begin position="55"/>
        <end position="85"/>
    </location>
</feature>
<dbReference type="CDD" id="cd06081">
    <property type="entry name" value="KOW_Spt5_1"/>
    <property type="match status" value="1"/>
</dbReference>
<evidence type="ECO:0000256" key="6">
    <source>
        <dbReference type="ARBA" id="ARBA00022737"/>
    </source>
</evidence>
<dbReference type="InterPro" id="IPR041978">
    <property type="entry name" value="KOW_Spt5_5"/>
</dbReference>
<dbReference type="CDD" id="cd09888">
    <property type="entry name" value="NGN_Euk"/>
    <property type="match status" value="1"/>
</dbReference>
<evidence type="ECO:0000256" key="4">
    <source>
        <dbReference type="ARBA" id="ARBA00022491"/>
    </source>
</evidence>
<feature type="domain" description="Spt5 C-terminal" evidence="17">
    <location>
        <begin position="758"/>
        <end position="952"/>
    </location>
</feature>
<evidence type="ECO:0000256" key="12">
    <source>
        <dbReference type="ARBA" id="ARBA00025870"/>
    </source>
</evidence>
<dbReference type="InterPro" id="IPR041973">
    <property type="entry name" value="KOW_Spt5_1"/>
</dbReference>
<keyword evidence="4" id="KW-0678">Repressor</keyword>
<feature type="region of interest" description="Disordered" evidence="14">
    <location>
        <begin position="1"/>
        <end position="92"/>
    </location>
</feature>
<gene>
    <name evidence="18" type="ORF">LCOR_08365.1</name>
</gene>
<dbReference type="InterPro" id="IPR022581">
    <property type="entry name" value="Spt5_N"/>
</dbReference>
<dbReference type="EMBL" id="CBTN010000046">
    <property type="protein sequence ID" value="CDH57425.1"/>
    <property type="molecule type" value="Genomic_DNA"/>
</dbReference>
<dbReference type="FunFam" id="3.30.70.940:FF:000005">
    <property type="entry name" value="Transcription elongation factor SPT5"/>
    <property type="match status" value="1"/>
</dbReference>
<dbReference type="GO" id="GO:0003746">
    <property type="term" value="F:translation elongation factor activity"/>
    <property type="evidence" value="ECO:0007669"/>
    <property type="project" value="UniProtKB-KW"/>
</dbReference>
<evidence type="ECO:0000313" key="18">
    <source>
        <dbReference type="EMBL" id="CDH57425.1"/>
    </source>
</evidence>
<feature type="region of interest" description="Disordered" evidence="14">
    <location>
        <begin position="620"/>
        <end position="650"/>
    </location>
</feature>
<dbReference type="Gene3D" id="3.30.70.940">
    <property type="entry name" value="NusG, N-terminal domain"/>
    <property type="match status" value="1"/>
</dbReference>
<dbReference type="GO" id="GO:0032044">
    <property type="term" value="C:DSIF complex"/>
    <property type="evidence" value="ECO:0007669"/>
    <property type="project" value="TreeGrafter"/>
</dbReference>
<dbReference type="Pfam" id="PF23042">
    <property type="entry name" value="KOW1_SPT5"/>
    <property type="match status" value="1"/>
</dbReference>
<accession>A0A068S627</accession>
<evidence type="ECO:0000313" key="19">
    <source>
        <dbReference type="Proteomes" id="UP000027586"/>
    </source>
</evidence>
<evidence type="ECO:0000256" key="8">
    <source>
        <dbReference type="ARBA" id="ARBA00023159"/>
    </source>
</evidence>
<evidence type="ECO:0000256" key="3">
    <source>
        <dbReference type="ARBA" id="ARBA00020181"/>
    </source>
</evidence>
<dbReference type="InterPro" id="IPR008991">
    <property type="entry name" value="Translation_prot_SH3-like_sf"/>
</dbReference>
<proteinExistence type="inferred from homology"/>
<keyword evidence="10 13" id="KW-0539">Nucleus</keyword>
<feature type="compositionally biased region" description="Polar residues" evidence="14">
    <location>
        <begin position="895"/>
        <end position="904"/>
    </location>
</feature>
<dbReference type="InterPro" id="IPR041976">
    <property type="entry name" value="KOW_Spt5_3"/>
</dbReference>
<dbReference type="SUPFAM" id="SSF50104">
    <property type="entry name" value="Translation proteins SH3-like domain"/>
    <property type="match status" value="1"/>
</dbReference>
<dbReference type="InterPro" id="IPR039659">
    <property type="entry name" value="SPT5"/>
</dbReference>
<evidence type="ECO:0000256" key="13">
    <source>
        <dbReference type="PIRNR" id="PIRNR036945"/>
    </source>
</evidence>
<dbReference type="SMART" id="SM00738">
    <property type="entry name" value="NGN"/>
    <property type="match status" value="1"/>
</dbReference>
<evidence type="ECO:0000256" key="14">
    <source>
        <dbReference type="SAM" id="MobiDB-lite"/>
    </source>
</evidence>
<dbReference type="InterPro" id="IPR057934">
    <property type="entry name" value="KOW_Spt5_7"/>
</dbReference>
<dbReference type="Pfam" id="PF23287">
    <property type="entry name" value="KOW7_SPT5"/>
    <property type="match status" value="1"/>
</dbReference>
<reference evidence="18" key="1">
    <citation type="submission" date="2013-08" db="EMBL/GenBank/DDBJ databases">
        <title>Gene expansion shapes genome architecture in the human pathogen Lichtheimia corymbifera: an evolutionary genomics analysis in the ancient terrestrial Mucorales (Mucoromycotina).</title>
        <authorList>
            <person name="Schwartze V.U."/>
            <person name="Winter S."/>
            <person name="Shelest E."/>
            <person name="Marcet-Houben M."/>
            <person name="Horn F."/>
            <person name="Wehner S."/>
            <person name="Hoffmann K."/>
            <person name="Riege K."/>
            <person name="Sammeth M."/>
            <person name="Nowrousian M."/>
            <person name="Valiante V."/>
            <person name="Linde J."/>
            <person name="Jacobsen I.D."/>
            <person name="Marz M."/>
            <person name="Brakhage A.A."/>
            <person name="Gabaldon T."/>
            <person name="Bocker S."/>
            <person name="Voigt K."/>
        </authorList>
    </citation>
    <scope>NUCLEOTIDE SEQUENCE [LARGE SCALE GENOMIC DNA]</scope>
    <source>
        <strain evidence="18">FSU 9682</strain>
    </source>
</reference>
<dbReference type="PANTHER" id="PTHR11125:SF7">
    <property type="entry name" value="TRANSCRIPTION ELONGATION FACTOR SPT5"/>
    <property type="match status" value="1"/>
</dbReference>
<keyword evidence="7" id="KW-0805">Transcription regulation</keyword>
<dbReference type="Pfam" id="PF12815">
    <property type="entry name" value="CTD"/>
    <property type="match status" value="1"/>
</dbReference>
<keyword evidence="9 13" id="KW-0804">Transcription</keyword>
<comment type="subunit">
    <text evidence="12">Component of the SPT4-SPT5 complex. Interacts with RNA polymerase II.</text>
</comment>
<dbReference type="InterPro" id="IPR005100">
    <property type="entry name" value="NGN-domain"/>
</dbReference>
<dbReference type="CDD" id="cd06083">
    <property type="entry name" value="KOW_Spt5_3"/>
    <property type="match status" value="1"/>
</dbReference>
<comment type="subcellular location">
    <subcellularLocation>
        <location evidence="1 13">Nucleus</location>
    </subcellularLocation>
</comment>
<feature type="region of interest" description="Disordered" evidence="14">
    <location>
        <begin position="285"/>
        <end position="305"/>
    </location>
</feature>
<keyword evidence="18" id="KW-0251">Elongation factor</keyword>
<dbReference type="SMART" id="SM00739">
    <property type="entry name" value="KOW"/>
    <property type="match status" value="5"/>
</dbReference>
<dbReference type="OrthoDB" id="28901at2759"/>
<feature type="domain" description="KOW" evidence="16">
    <location>
        <begin position="239"/>
        <end position="266"/>
    </location>
</feature>
<dbReference type="Pfam" id="PF23037">
    <property type="entry name" value="KOWx_SPT5"/>
    <property type="match status" value="1"/>
</dbReference>
<protein>
    <recommendedName>
        <fullName evidence="3 13">Transcription elongation factor SPT5</fullName>
    </recommendedName>
</protein>
<evidence type="ECO:0000256" key="5">
    <source>
        <dbReference type="ARBA" id="ARBA00022553"/>
    </source>
</evidence>
<dbReference type="Pfam" id="PF23284">
    <property type="entry name" value="KOW2_Spt5"/>
    <property type="match status" value="1"/>
</dbReference>
<dbReference type="InterPro" id="IPR017071">
    <property type="entry name" value="TF_Spt5_eukaryote"/>
</dbReference>